<evidence type="ECO:0000313" key="2">
    <source>
        <dbReference type="Proteomes" id="UP000679992"/>
    </source>
</evidence>
<sequence length="62" mass="7309">MKNISRRMGYGQLSEFASDVEAYRIITTDDRKIFHPERTDEVYLSKLTFDQVFNHPTVIGDR</sequence>
<evidence type="ECO:0000313" key="1">
    <source>
        <dbReference type="EMBL" id="GIP53730.1"/>
    </source>
</evidence>
<dbReference type="EMBL" id="BOSL01000008">
    <property type="protein sequence ID" value="GIP53730.1"/>
    <property type="molecule type" value="Genomic_DNA"/>
</dbReference>
<dbReference type="Proteomes" id="UP000679992">
    <property type="component" value="Unassembled WGS sequence"/>
</dbReference>
<name>A0ABQ4MCK3_9BACL</name>
<accession>A0ABQ4MCK3</accession>
<organism evidence="1 2">
    <name type="scientific">Paenibacillus vini</name>
    <dbReference type="NCBI Taxonomy" id="1476024"/>
    <lineage>
        <taxon>Bacteria</taxon>
        <taxon>Bacillati</taxon>
        <taxon>Bacillota</taxon>
        <taxon>Bacilli</taxon>
        <taxon>Bacillales</taxon>
        <taxon>Paenibacillaceae</taxon>
        <taxon>Paenibacillus</taxon>
    </lineage>
</organism>
<gene>
    <name evidence="1" type="ORF">J42TS3_27650</name>
</gene>
<comment type="caution">
    <text evidence="1">The sequence shown here is derived from an EMBL/GenBank/DDBJ whole genome shotgun (WGS) entry which is preliminary data.</text>
</comment>
<protein>
    <submittedName>
        <fullName evidence="1">Uncharacterized protein</fullName>
    </submittedName>
</protein>
<proteinExistence type="predicted"/>
<reference evidence="1 2" key="1">
    <citation type="submission" date="2021-03" db="EMBL/GenBank/DDBJ databases">
        <title>Antimicrobial resistance genes in bacteria isolated from Japanese honey, and their potential for conferring macrolide and lincosamide resistance in the American foulbrood pathogen Paenibacillus larvae.</title>
        <authorList>
            <person name="Okamoto M."/>
            <person name="Kumagai M."/>
            <person name="Kanamori H."/>
            <person name="Takamatsu D."/>
        </authorList>
    </citation>
    <scope>NUCLEOTIDE SEQUENCE [LARGE SCALE GENOMIC DNA]</scope>
    <source>
        <strain evidence="1 2">J42TS3</strain>
    </source>
</reference>
<keyword evidence="2" id="KW-1185">Reference proteome</keyword>